<protein>
    <submittedName>
        <fullName evidence="2">PadR family transcriptional regulator</fullName>
    </submittedName>
</protein>
<feature type="domain" description="Transcription regulator PadR N-terminal" evidence="1">
    <location>
        <begin position="24"/>
        <end position="97"/>
    </location>
</feature>
<reference evidence="2 3" key="1">
    <citation type="submission" date="2024-03" db="EMBL/GenBank/DDBJ databases">
        <title>Draft genome sequence of Pseudonocardia nematodicida JCM 31783.</title>
        <authorList>
            <person name="Butdee W."/>
            <person name="Duangmal K."/>
        </authorList>
    </citation>
    <scope>NUCLEOTIDE SEQUENCE [LARGE SCALE GENOMIC DNA]</scope>
    <source>
        <strain evidence="2 3">JCM 31783</strain>
    </source>
</reference>
<gene>
    <name evidence="2" type="ORF">WIS52_16545</name>
</gene>
<dbReference type="InterPro" id="IPR005149">
    <property type="entry name" value="Tscrpt_reg_PadR_N"/>
</dbReference>
<keyword evidence="3" id="KW-1185">Reference proteome</keyword>
<accession>A0ABV1KCQ5</accession>
<evidence type="ECO:0000259" key="1">
    <source>
        <dbReference type="Pfam" id="PF03551"/>
    </source>
</evidence>
<proteinExistence type="predicted"/>
<dbReference type="RefSeq" id="WP_349299151.1">
    <property type="nucleotide sequence ID" value="NZ_JBEDNQ010000006.1"/>
</dbReference>
<dbReference type="SUPFAM" id="SSF46785">
    <property type="entry name" value="Winged helix' DNA-binding domain"/>
    <property type="match status" value="1"/>
</dbReference>
<sequence>MGGQGYAGERGGTGPRIGLAEWVVLAVAAERPVHGFAIAALTASDGALGRVWQIPRPVVYRAIGRLVDAGLLSAEAVETGGGPPRTLYASTGEGAERVACWLTAPVPHVRDLRSEFLLKLAVLHRRGVGPAELVAAQRRALQPIVAALRLEQDGADDFDRTLVAWRRVSAEAALSFLDEIPGCEAPADSG</sequence>
<name>A0ABV1KCQ5_9PSEU</name>
<dbReference type="PANTHER" id="PTHR33169:SF27">
    <property type="entry name" value="TRANSCRIPTIONAL REGULATOR PADR FAMILY PROTEIN"/>
    <property type="match status" value="1"/>
</dbReference>
<comment type="caution">
    <text evidence="2">The sequence shown here is derived from an EMBL/GenBank/DDBJ whole genome shotgun (WGS) entry which is preliminary data.</text>
</comment>
<dbReference type="InterPro" id="IPR052509">
    <property type="entry name" value="Metal_resp_DNA-bind_regulator"/>
</dbReference>
<dbReference type="InterPro" id="IPR036388">
    <property type="entry name" value="WH-like_DNA-bd_sf"/>
</dbReference>
<dbReference type="PANTHER" id="PTHR33169">
    <property type="entry name" value="PADR-FAMILY TRANSCRIPTIONAL REGULATOR"/>
    <property type="match status" value="1"/>
</dbReference>
<evidence type="ECO:0000313" key="2">
    <source>
        <dbReference type="EMBL" id="MEQ3552084.1"/>
    </source>
</evidence>
<organism evidence="2 3">
    <name type="scientific">Pseudonocardia nematodicida</name>
    <dbReference type="NCBI Taxonomy" id="1206997"/>
    <lineage>
        <taxon>Bacteria</taxon>
        <taxon>Bacillati</taxon>
        <taxon>Actinomycetota</taxon>
        <taxon>Actinomycetes</taxon>
        <taxon>Pseudonocardiales</taxon>
        <taxon>Pseudonocardiaceae</taxon>
        <taxon>Pseudonocardia</taxon>
    </lineage>
</organism>
<dbReference type="Gene3D" id="1.10.10.10">
    <property type="entry name" value="Winged helix-like DNA-binding domain superfamily/Winged helix DNA-binding domain"/>
    <property type="match status" value="1"/>
</dbReference>
<dbReference type="EMBL" id="JBEDNQ010000006">
    <property type="protein sequence ID" value="MEQ3552084.1"/>
    <property type="molecule type" value="Genomic_DNA"/>
</dbReference>
<evidence type="ECO:0000313" key="3">
    <source>
        <dbReference type="Proteomes" id="UP001494902"/>
    </source>
</evidence>
<dbReference type="InterPro" id="IPR036390">
    <property type="entry name" value="WH_DNA-bd_sf"/>
</dbReference>
<dbReference type="Proteomes" id="UP001494902">
    <property type="component" value="Unassembled WGS sequence"/>
</dbReference>
<dbReference type="Pfam" id="PF03551">
    <property type="entry name" value="PadR"/>
    <property type="match status" value="1"/>
</dbReference>